<accession>A0A077SK46</accession>
<gene>
    <name evidence="2" type="ORF">EC725RCS47_p0064</name>
</gene>
<reference evidence="2 3" key="1">
    <citation type="journal article" date="2014" name="Antimicrob. Agents Chemother.">
        <title>Characterization of a P1-Like Bacteriophage Carrying an SHV-2 Extended-Spectrum ?-Lactamase from an Escherichia coli Strain.</title>
        <authorList>
            <person name="Billard-Pomares T."/>
            <person name="Fouteau S."/>
            <person name="Jacquet M.E."/>
            <person name="Roche D."/>
            <person name="Barbe V."/>
            <person name="Castellanos M."/>
            <person name="Bouet J.Y."/>
            <person name="Cruveiller S."/>
            <person name="Medigue C."/>
            <person name="Blanco J."/>
            <person name="Clermont O."/>
            <person name="Denamur E."/>
            <person name="Branger C."/>
        </authorList>
    </citation>
    <scope>NUCLEOTIDE SEQUENCE [LARGE SCALE GENOMIC DNA]</scope>
</reference>
<dbReference type="Pfam" id="PF10544">
    <property type="entry name" value="T5orf172"/>
    <property type="match status" value="1"/>
</dbReference>
<protein>
    <recommendedName>
        <fullName evidence="1">Bacteriophage T5 Orf172 DNA-binding domain-containing protein</fullName>
    </recommendedName>
</protein>
<dbReference type="EMBL" id="FO818745">
    <property type="protein sequence ID" value="CDN90809.1"/>
    <property type="molecule type" value="Genomic_DNA"/>
</dbReference>
<keyword evidence="3" id="KW-1185">Reference proteome</keyword>
<proteinExistence type="predicted"/>
<sequence>MQEEKQHYLYVLVPENGDTFKIGISCGPLARFKGLQVSPDFALSRVYRGTRLAIVNLERALHATFFPWNAPWEKSAGGGHTEWFTRECLDKVLAHIEYLNDMWGGILERIKSNDLLQRPVDAARSFEKELDVTSIVTFKDDAGMRDVAYVSISGYEPDAIRAQCELLKAMFMLRTKYSWETRRVCFPMEELTATIDSQLYHDNPEKFFSLLAGNGLNCVSGLGRSRIQHASLFGPFFYDRHGYFEAELPALTRAIDTIDFERLFAALSK</sequence>
<evidence type="ECO:0000313" key="3">
    <source>
        <dbReference type="Proteomes" id="UP000246402"/>
    </source>
</evidence>
<organism evidence="2 3">
    <name type="scientific">Escherichia phage RCS47</name>
    <dbReference type="NCBI Taxonomy" id="1590550"/>
    <lineage>
        <taxon>Viruses</taxon>
        <taxon>Duplodnaviria</taxon>
        <taxon>Heunggongvirae</taxon>
        <taxon>Uroviricota</taxon>
        <taxon>Caudoviricetes</taxon>
        <taxon>Punavirus</taxon>
        <taxon>Punavirus RCS47</taxon>
    </lineage>
</organism>
<evidence type="ECO:0000259" key="1">
    <source>
        <dbReference type="Pfam" id="PF10544"/>
    </source>
</evidence>
<dbReference type="OrthoDB" id="29968at10239"/>
<feature type="domain" description="Bacteriophage T5 Orf172 DNA-binding" evidence="1">
    <location>
        <begin position="8"/>
        <end position="85"/>
    </location>
</feature>
<dbReference type="Proteomes" id="UP000246402">
    <property type="component" value="Segment"/>
</dbReference>
<evidence type="ECO:0000313" key="2">
    <source>
        <dbReference type="EMBL" id="CDN90809.1"/>
    </source>
</evidence>
<dbReference type="InterPro" id="IPR018306">
    <property type="entry name" value="Phage_T5_Orf172_DNA-bd"/>
</dbReference>
<name>A0A077SK46_9CAUD</name>